<gene>
    <name evidence="1" type="ORF">RF11_07320</name>
</gene>
<dbReference type="AlphaFoldDB" id="A0A0C2JEP2"/>
<evidence type="ECO:0000313" key="2">
    <source>
        <dbReference type="Proteomes" id="UP000031668"/>
    </source>
</evidence>
<organism evidence="1 2">
    <name type="scientific">Thelohanellus kitauei</name>
    <name type="common">Myxosporean</name>
    <dbReference type="NCBI Taxonomy" id="669202"/>
    <lineage>
        <taxon>Eukaryota</taxon>
        <taxon>Metazoa</taxon>
        <taxon>Cnidaria</taxon>
        <taxon>Myxozoa</taxon>
        <taxon>Myxosporea</taxon>
        <taxon>Bivalvulida</taxon>
        <taxon>Platysporina</taxon>
        <taxon>Myxobolidae</taxon>
        <taxon>Thelohanellus</taxon>
    </lineage>
</organism>
<protein>
    <submittedName>
        <fullName evidence="1">Uncharacterized protein</fullName>
    </submittedName>
</protein>
<accession>A0A0C2JEP2</accession>
<evidence type="ECO:0000313" key="1">
    <source>
        <dbReference type="EMBL" id="KII67693.1"/>
    </source>
</evidence>
<dbReference type="Proteomes" id="UP000031668">
    <property type="component" value="Unassembled WGS sequence"/>
</dbReference>
<keyword evidence="2" id="KW-1185">Reference proteome</keyword>
<dbReference type="EMBL" id="JWZT01003122">
    <property type="protein sequence ID" value="KII67693.1"/>
    <property type="molecule type" value="Genomic_DNA"/>
</dbReference>
<comment type="caution">
    <text evidence="1">The sequence shown here is derived from an EMBL/GenBank/DDBJ whole genome shotgun (WGS) entry which is preliminary data.</text>
</comment>
<sequence length="275" mass="30873">MDFPVWKNFPLSNQISINTYLQQINREYKGNPALPIDQDRRENVKLTSDLVGKSILPEIEPYEILILTSASLVDLEQVKMGTDGLYSPSIFVSGKAISIAPTILVYQSIVFLIRPVHVPYVFIVLLPRSTEHEPLSQILIYLLRKSDEKIMLYTANELESKDLDANYPDLTVIDCSVSDLLSNVGSETFGIGVGCLIDLRLTFYYLGPKELLQKDTPLAVELARVLSIGGTVITGKEYHLVEKKSFKHSSHSFTLPCYDHPESYADAFGPLSRLF</sequence>
<name>A0A0C2JEP2_THEKT</name>
<proteinExistence type="predicted"/>
<reference evidence="1 2" key="1">
    <citation type="journal article" date="2014" name="Genome Biol. Evol.">
        <title>The genome of the myxosporean Thelohanellus kitauei shows adaptations to nutrient acquisition within its fish host.</title>
        <authorList>
            <person name="Yang Y."/>
            <person name="Xiong J."/>
            <person name="Zhou Z."/>
            <person name="Huo F."/>
            <person name="Miao W."/>
            <person name="Ran C."/>
            <person name="Liu Y."/>
            <person name="Zhang J."/>
            <person name="Feng J."/>
            <person name="Wang M."/>
            <person name="Wang M."/>
            <person name="Wang L."/>
            <person name="Yao B."/>
        </authorList>
    </citation>
    <scope>NUCLEOTIDE SEQUENCE [LARGE SCALE GENOMIC DNA]</scope>
    <source>
        <strain evidence="1">Wuqing</strain>
    </source>
</reference>